<dbReference type="STRING" id="1715989.NITINOP_1763"/>
<dbReference type="GO" id="GO:0017089">
    <property type="term" value="F:glycolipid transfer activity"/>
    <property type="evidence" value="ECO:0007669"/>
    <property type="project" value="TreeGrafter"/>
</dbReference>
<evidence type="ECO:0000313" key="5">
    <source>
        <dbReference type="EMBL" id="CUQ66738.1"/>
    </source>
</evidence>
<dbReference type="InterPro" id="IPR005653">
    <property type="entry name" value="OstA-like_N"/>
</dbReference>
<dbReference type="EMBL" id="LN885086">
    <property type="protein sequence ID" value="CUQ66738.1"/>
    <property type="molecule type" value="Genomic_DNA"/>
</dbReference>
<proteinExistence type="predicted"/>
<dbReference type="GO" id="GO:0015920">
    <property type="term" value="P:lipopolysaccharide transport"/>
    <property type="evidence" value="ECO:0007669"/>
    <property type="project" value="TreeGrafter"/>
</dbReference>
<dbReference type="GO" id="GO:0030288">
    <property type="term" value="C:outer membrane-bounded periplasmic space"/>
    <property type="evidence" value="ECO:0007669"/>
    <property type="project" value="TreeGrafter"/>
</dbReference>
<keyword evidence="1 3" id="KW-0732">Signal</keyword>
<name>A0A0S4KYI0_9BACT</name>
<evidence type="ECO:0000256" key="3">
    <source>
        <dbReference type="SAM" id="SignalP"/>
    </source>
</evidence>
<dbReference type="Gene3D" id="2.60.450.10">
    <property type="entry name" value="Lipopolysaccharide (LPS) transport protein A like domain"/>
    <property type="match status" value="1"/>
</dbReference>
<evidence type="ECO:0000313" key="6">
    <source>
        <dbReference type="Proteomes" id="UP000066284"/>
    </source>
</evidence>
<evidence type="ECO:0000259" key="4">
    <source>
        <dbReference type="Pfam" id="PF03968"/>
    </source>
</evidence>
<dbReference type="InterPro" id="IPR052037">
    <property type="entry name" value="LPS_export_LptA"/>
</dbReference>
<keyword evidence="6" id="KW-1185">Reference proteome</keyword>
<evidence type="ECO:0000256" key="1">
    <source>
        <dbReference type="ARBA" id="ARBA00022729"/>
    </source>
</evidence>
<gene>
    <name evidence="5" type="ORF">NITINOP_1763</name>
</gene>
<feature type="signal peptide" evidence="3">
    <location>
        <begin position="1"/>
        <end position="23"/>
    </location>
</feature>
<dbReference type="KEGG" id="nio:NITINOP_1763"/>
<sequence length="189" mass="20313">MYVSLLLLLLSAMAVGAPDGACAAESRFSKPPDDAQAVPTTITSNKMTVRNRENQAIFEGNVVLTRGGLVVNSEKMIVFFQGQTSDAAGSPGGETPKKSETLASPSGRSLERVEAIGHVKIRQENSHATCQKAVYFSAEEKIVMTGDPVAWEKGTRVSGRQITIYLAEERSVVEGGSHVHIEEAERLKP</sequence>
<dbReference type="Proteomes" id="UP000066284">
    <property type="component" value="Chromosome 1"/>
</dbReference>
<feature type="chain" id="PRO_5006623628" description="Organic solvent tolerance-like N-terminal domain-containing protein" evidence="3">
    <location>
        <begin position="24"/>
        <end position="189"/>
    </location>
</feature>
<feature type="region of interest" description="Disordered" evidence="2">
    <location>
        <begin position="85"/>
        <end position="108"/>
    </location>
</feature>
<dbReference type="PANTHER" id="PTHR36504:SF1">
    <property type="entry name" value="LIPOPOLYSACCHARIDE EXPORT SYSTEM PROTEIN LPTA"/>
    <property type="match status" value="1"/>
</dbReference>
<dbReference type="GO" id="GO:0009279">
    <property type="term" value="C:cell outer membrane"/>
    <property type="evidence" value="ECO:0007669"/>
    <property type="project" value="TreeGrafter"/>
</dbReference>
<evidence type="ECO:0000256" key="2">
    <source>
        <dbReference type="SAM" id="MobiDB-lite"/>
    </source>
</evidence>
<accession>A0A0S4KYI0</accession>
<feature type="domain" description="Organic solvent tolerance-like N-terminal" evidence="4">
    <location>
        <begin position="41"/>
        <end position="169"/>
    </location>
</feature>
<dbReference type="Pfam" id="PF03968">
    <property type="entry name" value="LptD_N"/>
    <property type="match status" value="1"/>
</dbReference>
<protein>
    <recommendedName>
        <fullName evidence="4">Organic solvent tolerance-like N-terminal domain-containing protein</fullName>
    </recommendedName>
</protein>
<reference evidence="6" key="1">
    <citation type="submission" date="2015-09" db="EMBL/GenBank/DDBJ databases">
        <authorList>
            <person name="Daims H."/>
        </authorList>
    </citation>
    <scope>NUCLEOTIDE SEQUENCE [LARGE SCALE GENOMIC DNA]</scope>
</reference>
<dbReference type="AlphaFoldDB" id="A0A0S4KYI0"/>
<dbReference type="PANTHER" id="PTHR36504">
    <property type="entry name" value="LIPOPOLYSACCHARIDE EXPORT SYSTEM PROTEIN LPTA"/>
    <property type="match status" value="1"/>
</dbReference>
<organism evidence="5 6">
    <name type="scientific">Candidatus Nitrospira inopinata</name>
    <dbReference type="NCBI Taxonomy" id="1715989"/>
    <lineage>
        <taxon>Bacteria</taxon>
        <taxon>Pseudomonadati</taxon>
        <taxon>Nitrospirota</taxon>
        <taxon>Nitrospiria</taxon>
        <taxon>Nitrospirales</taxon>
        <taxon>Nitrospiraceae</taxon>
        <taxon>Nitrospira</taxon>
    </lineage>
</organism>